<evidence type="ECO:0000313" key="2">
    <source>
        <dbReference type="EMBL" id="KAF3836535.1"/>
    </source>
</evidence>
<feature type="compositionally biased region" description="Low complexity" evidence="1">
    <location>
        <begin position="244"/>
        <end position="261"/>
    </location>
</feature>
<protein>
    <submittedName>
        <fullName evidence="2">Uncharacterized protein</fullName>
    </submittedName>
</protein>
<dbReference type="Proteomes" id="UP000518266">
    <property type="component" value="Unassembled WGS sequence"/>
</dbReference>
<feature type="compositionally biased region" description="Basic and acidic residues" evidence="1">
    <location>
        <begin position="205"/>
        <end position="233"/>
    </location>
</feature>
<feature type="region of interest" description="Disordered" evidence="1">
    <location>
        <begin position="199"/>
        <end position="262"/>
    </location>
</feature>
<feature type="region of interest" description="Disordered" evidence="1">
    <location>
        <begin position="67"/>
        <end position="90"/>
    </location>
</feature>
<feature type="region of interest" description="Disordered" evidence="1">
    <location>
        <begin position="158"/>
        <end position="183"/>
    </location>
</feature>
<feature type="compositionally biased region" description="Basic and acidic residues" evidence="1">
    <location>
        <begin position="158"/>
        <end position="174"/>
    </location>
</feature>
<comment type="caution">
    <text evidence="2">The sequence shown here is derived from an EMBL/GenBank/DDBJ whole genome shotgun (WGS) entry which is preliminary data.</text>
</comment>
<name>A0A7J5XHH6_DISMA</name>
<dbReference type="EMBL" id="JAAKFY010000024">
    <property type="protein sequence ID" value="KAF3836535.1"/>
    <property type="molecule type" value="Genomic_DNA"/>
</dbReference>
<evidence type="ECO:0000256" key="1">
    <source>
        <dbReference type="SAM" id="MobiDB-lite"/>
    </source>
</evidence>
<feature type="compositionally biased region" description="Basic and acidic residues" evidence="1">
    <location>
        <begin position="73"/>
        <end position="85"/>
    </location>
</feature>
<dbReference type="AlphaFoldDB" id="A0A7J5XHH6"/>
<dbReference type="OrthoDB" id="10651946at2759"/>
<gene>
    <name evidence="2" type="ORF">F7725_029093</name>
</gene>
<proteinExistence type="predicted"/>
<reference evidence="2 3" key="1">
    <citation type="submission" date="2020-03" db="EMBL/GenBank/DDBJ databases">
        <title>Dissostichus mawsoni Genome sequencing and assembly.</title>
        <authorList>
            <person name="Park H."/>
        </authorList>
    </citation>
    <scope>NUCLEOTIDE SEQUENCE [LARGE SCALE GENOMIC DNA]</scope>
    <source>
        <strain evidence="2">DM0001</strain>
        <tissue evidence="2">Muscle</tissue>
    </source>
</reference>
<accession>A0A7J5XHH6</accession>
<sequence>MLPSSGHEQELKISVSYTRARRASRSVTLKLTLMICTSSRWSSPQDTMLLYHAQGGEEQLIRTHALQHQADPVQRRRQEEEEQKRRTQTPQIRQCPALGGRTTLHTGHQFLRPLSCRSASPCFAVSALLATVIVTSCFPPFTAESLSARGLRLDETKIPAGKHLGEEQEVHVPDGEEGEAEEEQRAALLAVGGVVVPQHQAGQSDQRHHAQQEVEGSDVKKHREEDERRDDGQLHSSSPPPQPGHSDPASSRSSQSQQQAATWLRSPSLFTYSQQHNVSSSSRCFLPRFFMMGSLTA</sequence>
<organism evidence="2 3">
    <name type="scientific">Dissostichus mawsoni</name>
    <name type="common">Antarctic cod</name>
    <dbReference type="NCBI Taxonomy" id="36200"/>
    <lineage>
        <taxon>Eukaryota</taxon>
        <taxon>Metazoa</taxon>
        <taxon>Chordata</taxon>
        <taxon>Craniata</taxon>
        <taxon>Vertebrata</taxon>
        <taxon>Euteleostomi</taxon>
        <taxon>Actinopterygii</taxon>
        <taxon>Neopterygii</taxon>
        <taxon>Teleostei</taxon>
        <taxon>Neoteleostei</taxon>
        <taxon>Acanthomorphata</taxon>
        <taxon>Eupercaria</taxon>
        <taxon>Perciformes</taxon>
        <taxon>Notothenioidei</taxon>
        <taxon>Nototheniidae</taxon>
        <taxon>Dissostichus</taxon>
    </lineage>
</organism>
<evidence type="ECO:0000313" key="3">
    <source>
        <dbReference type="Proteomes" id="UP000518266"/>
    </source>
</evidence>
<keyword evidence="3" id="KW-1185">Reference proteome</keyword>